<accession>A0A2N6SDC5</accession>
<dbReference type="RefSeq" id="WP_102190208.1">
    <property type="nucleotide sequence ID" value="NZ_PNGT01000009.1"/>
</dbReference>
<sequence length="229" mass="26017">MIKINDVILPPKDYVLVDGGEIQVAKKRISEENKIYGINGTYILHDEAFESQERTLKISAVNFAKVVELSNLFNDFDNTIELDYLKSSKYYADLVDITFNKQGNSRWLVSVKLMFDPFRYTNESTEIRLTAKGTINNIGNVFSEPIIEIEGSGEVSLAIGSQIMFLTLDSKAIIDCRHRRQNIYDKNNVLKNSIRKKGGFFEIPPGLQGVVTTGNVTSIKIKGNWRWRV</sequence>
<comment type="caution">
    <text evidence="1">The sequence shown here is derived from an EMBL/GenBank/DDBJ whole genome shotgun (WGS) entry which is preliminary data.</text>
</comment>
<protein>
    <submittedName>
        <fullName evidence="1">Phage tail protein</fullName>
    </submittedName>
</protein>
<evidence type="ECO:0000313" key="1">
    <source>
        <dbReference type="EMBL" id="PMC51916.1"/>
    </source>
</evidence>
<dbReference type="EMBL" id="PNGT01000009">
    <property type="protein sequence ID" value="PMC51916.1"/>
    <property type="molecule type" value="Genomic_DNA"/>
</dbReference>
<dbReference type="Proteomes" id="UP000235670">
    <property type="component" value="Unassembled WGS sequence"/>
</dbReference>
<proteinExistence type="predicted"/>
<name>A0A2N6SDC5_9BACL</name>
<dbReference type="AlphaFoldDB" id="A0A2N6SDC5"/>
<dbReference type="OrthoDB" id="1853834at2"/>
<organism evidence="1 2">
    <name type="scientific">Gemella sanguinis</name>
    <dbReference type="NCBI Taxonomy" id="84135"/>
    <lineage>
        <taxon>Bacteria</taxon>
        <taxon>Bacillati</taxon>
        <taxon>Bacillota</taxon>
        <taxon>Bacilli</taxon>
        <taxon>Bacillales</taxon>
        <taxon>Gemellaceae</taxon>
        <taxon>Gemella</taxon>
    </lineage>
</organism>
<reference evidence="1 2" key="1">
    <citation type="submission" date="2017-09" db="EMBL/GenBank/DDBJ databases">
        <title>Bacterial strain isolated from the female urinary microbiota.</title>
        <authorList>
            <person name="Thomas-White K."/>
            <person name="Kumar N."/>
            <person name="Forster S."/>
            <person name="Putonti C."/>
            <person name="Lawley T."/>
            <person name="Wolfe A.J."/>
        </authorList>
    </citation>
    <scope>NUCLEOTIDE SEQUENCE [LARGE SCALE GENOMIC DNA]</scope>
    <source>
        <strain evidence="1 2">UMB0186</strain>
    </source>
</reference>
<evidence type="ECO:0000313" key="2">
    <source>
        <dbReference type="Proteomes" id="UP000235670"/>
    </source>
</evidence>
<gene>
    <name evidence="1" type="ORF">CJ218_07905</name>
</gene>